<dbReference type="CDD" id="cd21115">
    <property type="entry name" value="legumain_C"/>
    <property type="match status" value="1"/>
</dbReference>
<sequence>MTLILEFPIPGPFNLRAITRSGAQMALRCFQVVHTFGNSCFNFSDNLYALEYAYVLANLCEQSELDTERIKKVLMEQCAGDKLTEKKTA</sequence>
<proteinExistence type="predicted"/>
<protein>
    <recommendedName>
        <fullName evidence="1">Legumain prodomain domain-containing protein</fullName>
    </recommendedName>
</protein>
<dbReference type="EMBL" id="JBICBT010000574">
    <property type="protein sequence ID" value="KAL3109301.1"/>
    <property type="molecule type" value="Genomic_DNA"/>
</dbReference>
<keyword evidence="3" id="KW-1185">Reference proteome</keyword>
<feature type="domain" description="Legumain prodomain" evidence="1">
    <location>
        <begin position="28"/>
        <end position="78"/>
    </location>
</feature>
<dbReference type="InterPro" id="IPR046427">
    <property type="entry name" value="Legumain_prodom_sf"/>
</dbReference>
<organism evidence="2 3">
    <name type="scientific">Heterodera trifolii</name>
    <dbReference type="NCBI Taxonomy" id="157864"/>
    <lineage>
        <taxon>Eukaryota</taxon>
        <taxon>Metazoa</taxon>
        <taxon>Ecdysozoa</taxon>
        <taxon>Nematoda</taxon>
        <taxon>Chromadorea</taxon>
        <taxon>Rhabditida</taxon>
        <taxon>Tylenchina</taxon>
        <taxon>Tylenchomorpha</taxon>
        <taxon>Tylenchoidea</taxon>
        <taxon>Heteroderidae</taxon>
        <taxon>Heteroderinae</taxon>
        <taxon>Heterodera</taxon>
    </lineage>
</organism>
<evidence type="ECO:0000313" key="3">
    <source>
        <dbReference type="Proteomes" id="UP001620626"/>
    </source>
</evidence>
<dbReference type="Gene3D" id="1.10.132.130">
    <property type="match status" value="1"/>
</dbReference>
<reference evidence="2 3" key="1">
    <citation type="submission" date="2024-10" db="EMBL/GenBank/DDBJ databases">
        <authorList>
            <person name="Kim D."/>
        </authorList>
    </citation>
    <scope>NUCLEOTIDE SEQUENCE [LARGE SCALE GENOMIC DNA]</scope>
    <source>
        <strain evidence="2">BH-2024</strain>
    </source>
</reference>
<comment type="caution">
    <text evidence="2">The sequence shown here is derived from an EMBL/GenBank/DDBJ whole genome shotgun (WGS) entry which is preliminary data.</text>
</comment>
<dbReference type="Proteomes" id="UP001620626">
    <property type="component" value="Unassembled WGS sequence"/>
</dbReference>
<evidence type="ECO:0000259" key="1">
    <source>
        <dbReference type="Pfam" id="PF20985"/>
    </source>
</evidence>
<accession>A0ABD2L2H7</accession>
<gene>
    <name evidence="2" type="ORF">niasHT_010565</name>
</gene>
<dbReference type="Pfam" id="PF20985">
    <property type="entry name" value="Legum_prodom"/>
    <property type="match status" value="1"/>
</dbReference>
<dbReference type="AlphaFoldDB" id="A0ABD2L2H7"/>
<dbReference type="InterPro" id="IPR048501">
    <property type="entry name" value="Legum_prodom"/>
</dbReference>
<name>A0ABD2L2H7_9BILA</name>
<evidence type="ECO:0000313" key="2">
    <source>
        <dbReference type="EMBL" id="KAL3109301.1"/>
    </source>
</evidence>